<evidence type="ECO:0000313" key="8">
    <source>
        <dbReference type="EMBL" id="MXP28669.1"/>
    </source>
</evidence>
<accession>A0A845AGW1</accession>
<evidence type="ECO:0000256" key="3">
    <source>
        <dbReference type="ARBA" id="ARBA00022475"/>
    </source>
</evidence>
<keyword evidence="9" id="KW-1185">Reference proteome</keyword>
<dbReference type="OrthoDB" id="7605542at2"/>
<feature type="transmembrane region" description="Helical" evidence="7">
    <location>
        <begin position="174"/>
        <end position="196"/>
    </location>
</feature>
<comment type="caution">
    <text evidence="8">The sequence shown here is derived from an EMBL/GenBank/DDBJ whole genome shotgun (WGS) entry which is preliminary data.</text>
</comment>
<evidence type="ECO:0000256" key="5">
    <source>
        <dbReference type="ARBA" id="ARBA00022989"/>
    </source>
</evidence>
<feature type="transmembrane region" description="Helical" evidence="7">
    <location>
        <begin position="202"/>
        <end position="219"/>
    </location>
</feature>
<protein>
    <submittedName>
        <fullName evidence="8">Oligosaccharide flippase family protein</fullName>
    </submittedName>
</protein>
<evidence type="ECO:0000256" key="1">
    <source>
        <dbReference type="ARBA" id="ARBA00004651"/>
    </source>
</evidence>
<feature type="transmembrane region" description="Helical" evidence="7">
    <location>
        <begin position="140"/>
        <end position="162"/>
    </location>
</feature>
<evidence type="ECO:0000256" key="2">
    <source>
        <dbReference type="ARBA" id="ARBA00007430"/>
    </source>
</evidence>
<feature type="transmembrane region" description="Helical" evidence="7">
    <location>
        <begin position="47"/>
        <end position="71"/>
    </location>
</feature>
<keyword evidence="5 7" id="KW-1133">Transmembrane helix</keyword>
<name>A0A845AGW1_9SPHN</name>
<evidence type="ECO:0000256" key="4">
    <source>
        <dbReference type="ARBA" id="ARBA00022692"/>
    </source>
</evidence>
<organism evidence="8 9">
    <name type="scientific">Qipengyuania algicida</name>
    <dbReference type="NCBI Taxonomy" id="1836209"/>
    <lineage>
        <taxon>Bacteria</taxon>
        <taxon>Pseudomonadati</taxon>
        <taxon>Pseudomonadota</taxon>
        <taxon>Alphaproteobacteria</taxon>
        <taxon>Sphingomonadales</taxon>
        <taxon>Erythrobacteraceae</taxon>
        <taxon>Qipengyuania</taxon>
    </lineage>
</organism>
<keyword evidence="3" id="KW-1003">Cell membrane</keyword>
<dbReference type="GO" id="GO:0005886">
    <property type="term" value="C:plasma membrane"/>
    <property type="evidence" value="ECO:0007669"/>
    <property type="project" value="UniProtKB-SubCell"/>
</dbReference>
<dbReference type="EMBL" id="WTYA01000005">
    <property type="protein sequence ID" value="MXP28669.1"/>
    <property type="molecule type" value="Genomic_DNA"/>
</dbReference>
<keyword evidence="6 7" id="KW-0472">Membrane</keyword>
<feature type="transmembrane region" description="Helical" evidence="7">
    <location>
        <begin position="262"/>
        <end position="286"/>
    </location>
</feature>
<dbReference type="PANTHER" id="PTHR30250:SF10">
    <property type="entry name" value="LIPOPOLYSACCHARIDE BIOSYNTHESIS PROTEIN WZXC"/>
    <property type="match status" value="1"/>
</dbReference>
<comment type="similarity">
    <text evidence="2">Belongs to the polysaccharide synthase family.</text>
</comment>
<evidence type="ECO:0000256" key="6">
    <source>
        <dbReference type="ARBA" id="ARBA00023136"/>
    </source>
</evidence>
<feature type="transmembrane region" description="Helical" evidence="7">
    <location>
        <begin position="389"/>
        <end position="414"/>
    </location>
</feature>
<reference evidence="8 9" key="1">
    <citation type="submission" date="2019-12" db="EMBL/GenBank/DDBJ databases">
        <title>Genomic-based taxomic classification of the family Erythrobacteraceae.</title>
        <authorList>
            <person name="Xu L."/>
        </authorList>
    </citation>
    <scope>NUCLEOTIDE SEQUENCE [LARGE SCALE GENOMIC DNA]</scope>
    <source>
        <strain evidence="8 9">KEMB 9005-328</strain>
    </source>
</reference>
<dbReference type="Proteomes" id="UP000439780">
    <property type="component" value="Unassembled WGS sequence"/>
</dbReference>
<feature type="transmembrane region" description="Helical" evidence="7">
    <location>
        <begin position="83"/>
        <end position="104"/>
    </location>
</feature>
<dbReference type="PANTHER" id="PTHR30250">
    <property type="entry name" value="PST FAMILY PREDICTED COLANIC ACID TRANSPORTER"/>
    <property type="match status" value="1"/>
</dbReference>
<keyword evidence="4 7" id="KW-0812">Transmembrane</keyword>
<dbReference type="AlphaFoldDB" id="A0A845AGW1"/>
<evidence type="ECO:0000256" key="7">
    <source>
        <dbReference type="SAM" id="Phobius"/>
    </source>
</evidence>
<evidence type="ECO:0000313" key="9">
    <source>
        <dbReference type="Proteomes" id="UP000439780"/>
    </source>
</evidence>
<dbReference type="InterPro" id="IPR050833">
    <property type="entry name" value="Poly_Biosynth_Transport"/>
</dbReference>
<proteinExistence type="inferred from homology"/>
<feature type="transmembrane region" description="Helical" evidence="7">
    <location>
        <begin position="116"/>
        <end position="134"/>
    </location>
</feature>
<dbReference type="Pfam" id="PF13440">
    <property type="entry name" value="Polysacc_synt_3"/>
    <property type="match status" value="1"/>
</dbReference>
<gene>
    <name evidence="8" type="ORF">GRI58_07530</name>
</gene>
<comment type="subcellular location">
    <subcellularLocation>
        <location evidence="1">Cell membrane</location>
        <topology evidence="1">Multi-pass membrane protein</topology>
    </subcellularLocation>
</comment>
<sequence>MLTHILAPQLFGLMLLVNSLRTGAELLSDIGIGQSVVRSRNGEDRTFLDVAWTIQVFRGLLLTAIMLALAWPISELYDKPELFPILLVVSPIFILTGLQSPALFTIQKRIDLRKRAAYDLFGLVANIAMTVTLAMVLRSIWALVFGLLFTTLFSTILSHFLSEKYMPRFRWQPDFVLEIVHFGKWIFLSTAIFFAASTFDRLYFVGSVPIALAGVYAVARTFSDMLSQLAQRAGSFLVFPKVAAMQDRRDEIGDRLRSMRMLTLSLVACAAGVAVACSDKFILLAYDPRYHAAAFMIPILLSSVWFGILSSFADSMLMGCGRPAPGAWANGGKFVALLIGLPLAVMHGDFLVAMLVLMLSEMVRWVMLIPPSRREKLTSFKDDMMLTGLMFGTAIIIKSALGSFGIVPTIAQWWSMHGLLHT</sequence>
<feature type="transmembrane region" description="Helical" evidence="7">
    <location>
        <begin position="292"/>
        <end position="313"/>
    </location>
</feature>